<dbReference type="Pfam" id="PF00501">
    <property type="entry name" value="AMP-binding"/>
    <property type="match status" value="1"/>
</dbReference>
<dbReference type="OrthoDB" id="4138492at2759"/>
<gene>
    <name evidence="3" type="ORF">L211DRAFT_819941</name>
</gene>
<evidence type="ECO:0000256" key="1">
    <source>
        <dbReference type="SAM" id="Phobius"/>
    </source>
</evidence>
<dbReference type="PANTHER" id="PTHR43272:SF11">
    <property type="entry name" value="AMP-DEPENDENT SYNTHETASE_LIGASE DOMAIN-CONTAINING PROTEIN"/>
    <property type="match status" value="1"/>
</dbReference>
<organism evidence="3 4">
    <name type="scientific">Terfezia boudieri ATCC MYA-4762</name>
    <dbReference type="NCBI Taxonomy" id="1051890"/>
    <lineage>
        <taxon>Eukaryota</taxon>
        <taxon>Fungi</taxon>
        <taxon>Dikarya</taxon>
        <taxon>Ascomycota</taxon>
        <taxon>Pezizomycotina</taxon>
        <taxon>Pezizomycetes</taxon>
        <taxon>Pezizales</taxon>
        <taxon>Pezizaceae</taxon>
        <taxon>Terfezia</taxon>
    </lineage>
</organism>
<dbReference type="InParanoid" id="A0A3N4LZ86"/>
<dbReference type="AlphaFoldDB" id="A0A3N4LZ86"/>
<feature type="domain" description="AMP-dependent synthetase/ligase" evidence="2">
    <location>
        <begin position="125"/>
        <end position="302"/>
    </location>
</feature>
<keyword evidence="1" id="KW-0812">Transmembrane</keyword>
<evidence type="ECO:0000313" key="3">
    <source>
        <dbReference type="EMBL" id="RPB26988.1"/>
    </source>
</evidence>
<protein>
    <recommendedName>
        <fullName evidence="2">AMP-dependent synthetase/ligase domain-containing protein</fullName>
    </recommendedName>
</protein>
<evidence type="ECO:0000313" key="4">
    <source>
        <dbReference type="Proteomes" id="UP000267821"/>
    </source>
</evidence>
<sequence>MEVELNIYTYTLLAILISLLFAPLLCHRDPDIHPFALLYQSLPSAIRQKKESAIYRNPATPHGTPLKTGLALPCEKSWQTRDGDLRHIWNAYAESGPGKVLSLKGSQVTEVPVEKITRWIHILGSHLSQTSPTKRIALHLPNDIENLVASFACHFYGLTLILLPYPSDSKTITSILTKTQADLAITAAGVIPLNDLQSVPSLKNILYVVEPASRDLDWATPPGSRLQTRTFHELISEDATPTISPPNDIDPNKSAIITAFTSISTGKLEVTEFSTRNLIAAIGAQLTSLPPSERFSAKDTFLPLDCLSLLYPRILTYTSLFSHSLLALTSASGKTCNLILSSHPISPTIIAASSHALLTLLLQTKGTQMELWHNLISFFQSRTLASGRIPRGNWLTRVNDYTRPSLGNPHSLRLIFTHELALAKDTQPLNSYDLNDLRQFLAARVVYALCSPRVAGAICAQNVFDYRCERPERLPSRKLGVGRKCTHFGPPLGGAEVWVREVEGYKVEEGEGAIWVRGPVVPGLEGREKGVGVGVVGRWRGDGCLEFV</sequence>
<dbReference type="InterPro" id="IPR042099">
    <property type="entry name" value="ANL_N_sf"/>
</dbReference>
<dbReference type="PANTHER" id="PTHR43272">
    <property type="entry name" value="LONG-CHAIN-FATTY-ACID--COA LIGASE"/>
    <property type="match status" value="1"/>
</dbReference>
<evidence type="ECO:0000259" key="2">
    <source>
        <dbReference type="Pfam" id="PF00501"/>
    </source>
</evidence>
<dbReference type="Gene3D" id="3.40.50.12780">
    <property type="entry name" value="N-terminal domain of ligase-like"/>
    <property type="match status" value="1"/>
</dbReference>
<accession>A0A3N4LZ86</accession>
<feature type="transmembrane region" description="Helical" evidence="1">
    <location>
        <begin position="7"/>
        <end position="25"/>
    </location>
</feature>
<dbReference type="Proteomes" id="UP000267821">
    <property type="component" value="Unassembled WGS sequence"/>
</dbReference>
<name>A0A3N4LZ86_9PEZI</name>
<dbReference type="STRING" id="1051890.A0A3N4LZ86"/>
<keyword evidence="1" id="KW-1133">Transmembrane helix</keyword>
<proteinExistence type="predicted"/>
<dbReference type="EMBL" id="ML121532">
    <property type="protein sequence ID" value="RPB26988.1"/>
    <property type="molecule type" value="Genomic_DNA"/>
</dbReference>
<dbReference type="GO" id="GO:0016020">
    <property type="term" value="C:membrane"/>
    <property type="evidence" value="ECO:0007669"/>
    <property type="project" value="TreeGrafter"/>
</dbReference>
<keyword evidence="1" id="KW-0472">Membrane</keyword>
<dbReference type="SUPFAM" id="SSF56801">
    <property type="entry name" value="Acetyl-CoA synthetase-like"/>
    <property type="match status" value="1"/>
</dbReference>
<dbReference type="FunCoup" id="A0A3N4LZ86">
    <property type="interactions" value="30"/>
</dbReference>
<reference evidence="3 4" key="1">
    <citation type="journal article" date="2018" name="Nat. Ecol. Evol.">
        <title>Pezizomycetes genomes reveal the molecular basis of ectomycorrhizal truffle lifestyle.</title>
        <authorList>
            <person name="Murat C."/>
            <person name="Payen T."/>
            <person name="Noel B."/>
            <person name="Kuo A."/>
            <person name="Morin E."/>
            <person name="Chen J."/>
            <person name="Kohler A."/>
            <person name="Krizsan K."/>
            <person name="Balestrini R."/>
            <person name="Da Silva C."/>
            <person name="Montanini B."/>
            <person name="Hainaut M."/>
            <person name="Levati E."/>
            <person name="Barry K.W."/>
            <person name="Belfiori B."/>
            <person name="Cichocki N."/>
            <person name="Clum A."/>
            <person name="Dockter R.B."/>
            <person name="Fauchery L."/>
            <person name="Guy J."/>
            <person name="Iotti M."/>
            <person name="Le Tacon F."/>
            <person name="Lindquist E.A."/>
            <person name="Lipzen A."/>
            <person name="Malagnac F."/>
            <person name="Mello A."/>
            <person name="Molinier V."/>
            <person name="Miyauchi S."/>
            <person name="Poulain J."/>
            <person name="Riccioni C."/>
            <person name="Rubini A."/>
            <person name="Sitrit Y."/>
            <person name="Splivallo R."/>
            <person name="Traeger S."/>
            <person name="Wang M."/>
            <person name="Zifcakova L."/>
            <person name="Wipf D."/>
            <person name="Zambonelli A."/>
            <person name="Paolocci F."/>
            <person name="Nowrousian M."/>
            <person name="Ottonello S."/>
            <person name="Baldrian P."/>
            <person name="Spatafora J.W."/>
            <person name="Henrissat B."/>
            <person name="Nagy L.G."/>
            <person name="Aury J.M."/>
            <person name="Wincker P."/>
            <person name="Grigoriev I.V."/>
            <person name="Bonfante P."/>
            <person name="Martin F.M."/>
        </authorList>
    </citation>
    <scope>NUCLEOTIDE SEQUENCE [LARGE SCALE GENOMIC DNA]</scope>
    <source>
        <strain evidence="3 4">ATCC MYA-4762</strain>
    </source>
</reference>
<dbReference type="GO" id="GO:0005783">
    <property type="term" value="C:endoplasmic reticulum"/>
    <property type="evidence" value="ECO:0007669"/>
    <property type="project" value="TreeGrafter"/>
</dbReference>
<dbReference type="GO" id="GO:0004467">
    <property type="term" value="F:long-chain fatty acid-CoA ligase activity"/>
    <property type="evidence" value="ECO:0007669"/>
    <property type="project" value="TreeGrafter"/>
</dbReference>
<keyword evidence="4" id="KW-1185">Reference proteome</keyword>
<dbReference type="InterPro" id="IPR000873">
    <property type="entry name" value="AMP-dep_synth/lig_dom"/>
</dbReference>